<accession>A0A6V7QHG6</accession>
<reference evidence="4" key="1">
    <citation type="submission" date="2020-07" db="EMBL/GenBank/DDBJ databases">
        <authorList>
            <person name="Lin J."/>
        </authorList>
    </citation>
    <scope>NUCLEOTIDE SEQUENCE</scope>
</reference>
<dbReference type="Gene3D" id="3.30.1370.240">
    <property type="match status" value="1"/>
</dbReference>
<feature type="transmembrane region" description="Helical" evidence="2">
    <location>
        <begin position="111"/>
        <end position="128"/>
    </location>
</feature>
<feature type="compositionally biased region" description="Low complexity" evidence="1">
    <location>
        <begin position="181"/>
        <end position="194"/>
    </location>
</feature>
<keyword evidence="2" id="KW-1133">Transmembrane helix</keyword>
<evidence type="ECO:0000256" key="1">
    <source>
        <dbReference type="SAM" id="MobiDB-lite"/>
    </source>
</evidence>
<keyword evidence="2" id="KW-0812">Transmembrane</keyword>
<organism evidence="4">
    <name type="scientific">Ananas comosus var. bracteatus</name>
    <name type="common">red pineapple</name>
    <dbReference type="NCBI Taxonomy" id="296719"/>
    <lineage>
        <taxon>Eukaryota</taxon>
        <taxon>Viridiplantae</taxon>
        <taxon>Streptophyta</taxon>
        <taxon>Embryophyta</taxon>
        <taxon>Tracheophyta</taxon>
        <taxon>Spermatophyta</taxon>
        <taxon>Magnoliopsida</taxon>
        <taxon>Liliopsida</taxon>
        <taxon>Poales</taxon>
        <taxon>Bromeliaceae</taxon>
        <taxon>Bromelioideae</taxon>
        <taxon>Ananas</taxon>
    </lineage>
</organism>
<keyword evidence="2" id="KW-0472">Membrane</keyword>
<dbReference type="InterPro" id="IPR040724">
    <property type="entry name" value="PheRS_DBD1"/>
</dbReference>
<feature type="compositionally biased region" description="Basic and acidic residues" evidence="1">
    <location>
        <begin position="203"/>
        <end position="212"/>
    </location>
</feature>
<dbReference type="Pfam" id="PF18552">
    <property type="entry name" value="PheRS_DBD1"/>
    <property type="match status" value="1"/>
</dbReference>
<proteinExistence type="predicted"/>
<sequence>MAEDAALLVFLQTHDEISDSYDFAASLGVTHTDLENLIKSLKGFEIVNAKEITRDNWVLTKKGKSYVVNGSPEVQFFLATPPEGISKAALRVESVKDDIKDLLRRIDNGEFLLLWLRLFTFFCMYYYMERDRQRRGRSKASVVGRRERDEEVHGAHRNGDPPIEAPLRSSSPPFYHSPRHSATASAAAAATFMASPPPMRPTPRREEVRGSD</sequence>
<gene>
    <name evidence="4" type="ORF">CB5_LOCUS25602</name>
</gene>
<dbReference type="AlphaFoldDB" id="A0A6V7QHG6"/>
<feature type="domain" description="PheRS DNA binding" evidence="3">
    <location>
        <begin position="6"/>
        <end position="57"/>
    </location>
</feature>
<evidence type="ECO:0000313" key="4">
    <source>
        <dbReference type="EMBL" id="CAD1842391.1"/>
    </source>
</evidence>
<feature type="compositionally biased region" description="Basic and acidic residues" evidence="1">
    <location>
        <begin position="144"/>
        <end position="159"/>
    </location>
</feature>
<protein>
    <recommendedName>
        <fullName evidence="3">PheRS DNA binding domain-containing protein</fullName>
    </recommendedName>
</protein>
<evidence type="ECO:0000256" key="2">
    <source>
        <dbReference type="SAM" id="Phobius"/>
    </source>
</evidence>
<evidence type="ECO:0000259" key="3">
    <source>
        <dbReference type="Pfam" id="PF18552"/>
    </source>
</evidence>
<dbReference type="EMBL" id="LR862136">
    <property type="protein sequence ID" value="CAD1842391.1"/>
    <property type="molecule type" value="Genomic_DNA"/>
</dbReference>
<feature type="region of interest" description="Disordered" evidence="1">
    <location>
        <begin position="136"/>
        <end position="212"/>
    </location>
</feature>
<name>A0A6V7QHG6_ANACO</name>